<dbReference type="Proteomes" id="UP000299102">
    <property type="component" value="Unassembled WGS sequence"/>
</dbReference>
<sequence>MEQINGTWIPDKMFEVSADNTDALSKIEGVEVIQIDGKTAVVYGNNADAQRKIQDVINQGIPGKTSIIADDAQFWARWAVIQAQQNITKYVDIVTRAVDATAGKGSATGNMFNGGDVQAFATGGMPSGFYKGPTRAGRDPQVRRARASVGGVHLAEAGLPPAEH</sequence>
<evidence type="ECO:0000313" key="2">
    <source>
        <dbReference type="Proteomes" id="UP000299102"/>
    </source>
</evidence>
<dbReference type="EMBL" id="BGZK01007626">
    <property type="protein sequence ID" value="GBP04850.1"/>
    <property type="molecule type" value="Genomic_DNA"/>
</dbReference>
<comment type="caution">
    <text evidence="1">The sequence shown here is derived from an EMBL/GenBank/DDBJ whole genome shotgun (WGS) entry which is preliminary data.</text>
</comment>
<protein>
    <submittedName>
        <fullName evidence="1">Uncharacterized protein</fullName>
    </submittedName>
</protein>
<name>A0A4C1SUF9_EUMVA</name>
<accession>A0A4C1SUF9</accession>
<dbReference type="AlphaFoldDB" id="A0A4C1SUF9"/>
<gene>
    <name evidence="1" type="ORF">EVAR_101611_1</name>
</gene>
<proteinExistence type="predicted"/>
<reference evidence="1 2" key="1">
    <citation type="journal article" date="2019" name="Commun. Biol.">
        <title>The bagworm genome reveals a unique fibroin gene that provides high tensile strength.</title>
        <authorList>
            <person name="Kono N."/>
            <person name="Nakamura H."/>
            <person name="Ohtoshi R."/>
            <person name="Tomita M."/>
            <person name="Numata K."/>
            <person name="Arakawa K."/>
        </authorList>
    </citation>
    <scope>NUCLEOTIDE SEQUENCE [LARGE SCALE GENOMIC DNA]</scope>
</reference>
<evidence type="ECO:0000313" key="1">
    <source>
        <dbReference type="EMBL" id="GBP04850.1"/>
    </source>
</evidence>
<organism evidence="1 2">
    <name type="scientific">Eumeta variegata</name>
    <name type="common">Bagworm moth</name>
    <name type="synonym">Eumeta japonica</name>
    <dbReference type="NCBI Taxonomy" id="151549"/>
    <lineage>
        <taxon>Eukaryota</taxon>
        <taxon>Metazoa</taxon>
        <taxon>Ecdysozoa</taxon>
        <taxon>Arthropoda</taxon>
        <taxon>Hexapoda</taxon>
        <taxon>Insecta</taxon>
        <taxon>Pterygota</taxon>
        <taxon>Neoptera</taxon>
        <taxon>Endopterygota</taxon>
        <taxon>Lepidoptera</taxon>
        <taxon>Glossata</taxon>
        <taxon>Ditrysia</taxon>
        <taxon>Tineoidea</taxon>
        <taxon>Psychidae</taxon>
        <taxon>Oiketicinae</taxon>
        <taxon>Eumeta</taxon>
    </lineage>
</organism>
<keyword evidence="2" id="KW-1185">Reference proteome</keyword>